<dbReference type="SUPFAM" id="SSF69754">
    <property type="entry name" value="Ribosome binding protein Y (YfiA homologue)"/>
    <property type="match status" value="1"/>
</dbReference>
<dbReference type="GO" id="GO:0045900">
    <property type="term" value="P:negative regulation of translational elongation"/>
    <property type="evidence" value="ECO:0007669"/>
    <property type="project" value="TreeGrafter"/>
</dbReference>
<dbReference type="AlphaFoldDB" id="A0A3B1DCB6"/>
<evidence type="ECO:0000256" key="1">
    <source>
        <dbReference type="ARBA" id="ARBA00022845"/>
    </source>
</evidence>
<proteinExistence type="predicted"/>
<dbReference type="InterPro" id="IPR036567">
    <property type="entry name" value="RHF-like"/>
</dbReference>
<name>A0A3B1DCB6_9ZZZZ</name>
<dbReference type="InterPro" id="IPR003489">
    <property type="entry name" value="RHF/RaiA"/>
</dbReference>
<reference evidence="2" key="1">
    <citation type="submission" date="2018-06" db="EMBL/GenBank/DDBJ databases">
        <authorList>
            <person name="Zhirakovskaya E."/>
        </authorList>
    </citation>
    <scope>NUCLEOTIDE SEQUENCE</scope>
</reference>
<dbReference type="Gene3D" id="3.30.160.100">
    <property type="entry name" value="Ribosome hibernation promotion factor-like"/>
    <property type="match status" value="1"/>
</dbReference>
<organism evidence="2">
    <name type="scientific">hydrothermal vent metagenome</name>
    <dbReference type="NCBI Taxonomy" id="652676"/>
    <lineage>
        <taxon>unclassified sequences</taxon>
        <taxon>metagenomes</taxon>
        <taxon>ecological metagenomes</taxon>
    </lineage>
</organism>
<dbReference type="PANTHER" id="PTHR33231:SF1">
    <property type="entry name" value="30S RIBOSOMAL PROTEIN"/>
    <property type="match status" value="1"/>
</dbReference>
<dbReference type="PANTHER" id="PTHR33231">
    <property type="entry name" value="30S RIBOSOMAL PROTEIN"/>
    <property type="match status" value="1"/>
</dbReference>
<gene>
    <name evidence="2" type="ORF">MNBD_PLANCTO03-2149</name>
</gene>
<dbReference type="EMBL" id="UOGK01000141">
    <property type="protein sequence ID" value="VAX38422.1"/>
    <property type="molecule type" value="Genomic_DNA"/>
</dbReference>
<sequence>MRIDVVGRNLEITPAIREYAQSKAEKLPRYFDGVQLTTITATKEDHQTRGTFGVEFVIDVEKHASFVAKASHTDLYAAIDQAESKAQRQLHDFKEKLKQGNR</sequence>
<dbReference type="CDD" id="cd00552">
    <property type="entry name" value="RaiA"/>
    <property type="match status" value="1"/>
</dbReference>
<evidence type="ECO:0000313" key="2">
    <source>
        <dbReference type="EMBL" id="VAX38422.1"/>
    </source>
</evidence>
<dbReference type="Pfam" id="PF02482">
    <property type="entry name" value="Ribosomal_S30AE"/>
    <property type="match status" value="1"/>
</dbReference>
<dbReference type="GO" id="GO:0022627">
    <property type="term" value="C:cytosolic small ribosomal subunit"/>
    <property type="evidence" value="ECO:0007669"/>
    <property type="project" value="TreeGrafter"/>
</dbReference>
<accession>A0A3B1DCB6</accession>
<dbReference type="GO" id="GO:0043024">
    <property type="term" value="F:ribosomal small subunit binding"/>
    <property type="evidence" value="ECO:0007669"/>
    <property type="project" value="TreeGrafter"/>
</dbReference>
<keyword evidence="1" id="KW-0810">Translation regulation</keyword>
<protein>
    <submittedName>
        <fullName evidence="2">Ribosome hibernation promoting factor Hpf</fullName>
    </submittedName>
</protein>
<dbReference type="NCBIfam" id="TIGR00741">
    <property type="entry name" value="yfiA"/>
    <property type="match status" value="1"/>
</dbReference>
<dbReference type="InterPro" id="IPR050574">
    <property type="entry name" value="HPF/YfiA_ribosome-assoc"/>
</dbReference>